<reference evidence="2 3" key="1">
    <citation type="submission" date="2023-09" db="EMBL/GenBank/DDBJ databases">
        <title>Multi-omics analysis of a traditional fermented food reveals byproduct-associated fungal strains for waste-to-food upcycling.</title>
        <authorList>
            <consortium name="Lawrence Berkeley National Laboratory"/>
            <person name="Rekdal V.M."/>
            <person name="Villalobos-Escobedo J.M."/>
            <person name="Rodriguez-Valeron N."/>
            <person name="Garcia M.O."/>
            <person name="Vasquez D.P."/>
            <person name="Damayanti I."/>
            <person name="Sorensen P.M."/>
            <person name="Baidoo E.E."/>
            <person name="De Carvalho A.C."/>
            <person name="Riley R."/>
            <person name="Lipzen A."/>
            <person name="He G."/>
            <person name="Yan M."/>
            <person name="Haridas S."/>
            <person name="Daum C."/>
            <person name="Yoshinaga Y."/>
            <person name="Ng V."/>
            <person name="Grigoriev I.V."/>
            <person name="Munk R."/>
            <person name="Nuraida L."/>
            <person name="Wijaya C.H."/>
            <person name="Morales P.-C."/>
            <person name="Keasling J.D."/>
        </authorList>
    </citation>
    <scope>NUCLEOTIDE SEQUENCE [LARGE SCALE GENOMIC DNA]</scope>
    <source>
        <strain evidence="2 3">FGSC 2613</strain>
    </source>
</reference>
<name>A0ABR3D5R1_NEUIN</name>
<evidence type="ECO:0000313" key="2">
    <source>
        <dbReference type="EMBL" id="KAL0468001.1"/>
    </source>
</evidence>
<keyword evidence="3" id="KW-1185">Reference proteome</keyword>
<accession>A0ABR3D5R1</accession>
<dbReference type="Proteomes" id="UP001451303">
    <property type="component" value="Unassembled WGS sequence"/>
</dbReference>
<keyword evidence="1" id="KW-0472">Membrane</keyword>
<feature type="transmembrane region" description="Helical" evidence="1">
    <location>
        <begin position="29"/>
        <end position="48"/>
    </location>
</feature>
<proteinExistence type="predicted"/>
<evidence type="ECO:0000256" key="1">
    <source>
        <dbReference type="SAM" id="Phobius"/>
    </source>
</evidence>
<protein>
    <submittedName>
        <fullName evidence="2">Uncharacterized protein</fullName>
    </submittedName>
</protein>
<comment type="caution">
    <text evidence="2">The sequence shown here is derived from an EMBL/GenBank/DDBJ whole genome shotgun (WGS) entry which is preliminary data.</text>
</comment>
<evidence type="ECO:0000313" key="3">
    <source>
        <dbReference type="Proteomes" id="UP001451303"/>
    </source>
</evidence>
<keyword evidence="1" id="KW-1133">Transmembrane helix</keyword>
<keyword evidence="1" id="KW-0812">Transmembrane</keyword>
<organism evidence="2 3">
    <name type="scientific">Neurospora intermedia</name>
    <dbReference type="NCBI Taxonomy" id="5142"/>
    <lineage>
        <taxon>Eukaryota</taxon>
        <taxon>Fungi</taxon>
        <taxon>Dikarya</taxon>
        <taxon>Ascomycota</taxon>
        <taxon>Pezizomycotina</taxon>
        <taxon>Sordariomycetes</taxon>
        <taxon>Sordariomycetidae</taxon>
        <taxon>Sordariales</taxon>
        <taxon>Sordariaceae</taxon>
        <taxon>Neurospora</taxon>
    </lineage>
</organism>
<dbReference type="EMBL" id="JAVLET010000008">
    <property type="protein sequence ID" value="KAL0468001.1"/>
    <property type="molecule type" value="Genomic_DNA"/>
</dbReference>
<feature type="non-terminal residue" evidence="2">
    <location>
        <position position="1"/>
    </location>
</feature>
<gene>
    <name evidence="2" type="ORF">QR685DRAFT_447449</name>
</gene>
<sequence>TSLHPISTNRTNWRLINTSIYLLQHKLKIYYILGKLNFILNALNYLYIK</sequence>